<dbReference type="PANTHER" id="PTHR24422:SF19">
    <property type="entry name" value="CHEMOTAXIS PROTEIN METHYLTRANSFERASE"/>
    <property type="match status" value="1"/>
</dbReference>
<dbReference type="InterPro" id="IPR000780">
    <property type="entry name" value="CheR_MeTrfase"/>
</dbReference>
<protein>
    <submittedName>
        <fullName evidence="7">Methyltransferase domain-containing protein</fullName>
    </submittedName>
</protein>
<dbReference type="GO" id="GO:0032259">
    <property type="term" value="P:methylation"/>
    <property type="evidence" value="ECO:0007669"/>
    <property type="project" value="UniProtKB-KW"/>
</dbReference>
<dbReference type="EMBL" id="JAJHPV010000020">
    <property type="protein sequence ID" value="MCC6072740.1"/>
    <property type="molecule type" value="Genomic_DNA"/>
</dbReference>
<feature type="compositionally biased region" description="Low complexity" evidence="5">
    <location>
        <begin position="280"/>
        <end position="293"/>
    </location>
</feature>
<gene>
    <name evidence="7" type="ORF">LMJ30_17530</name>
</gene>
<dbReference type="PROSITE" id="PS50123">
    <property type="entry name" value="CHER"/>
    <property type="match status" value="1"/>
</dbReference>
<keyword evidence="1 7" id="KW-0489">Methyltransferase</keyword>
<evidence type="ECO:0000259" key="6">
    <source>
        <dbReference type="PROSITE" id="PS50123"/>
    </source>
</evidence>
<reference evidence="7 8" key="1">
    <citation type="submission" date="2021-11" db="EMBL/GenBank/DDBJ databases">
        <authorList>
            <person name="Huq M.A."/>
        </authorList>
    </citation>
    <scope>NUCLEOTIDE SEQUENCE [LARGE SCALE GENOMIC DNA]</scope>
    <source>
        <strain evidence="7 8">MAHUQ-52</strain>
    </source>
</reference>
<dbReference type="GO" id="GO:0008168">
    <property type="term" value="F:methyltransferase activity"/>
    <property type="evidence" value="ECO:0007669"/>
    <property type="project" value="UniProtKB-KW"/>
</dbReference>
<accession>A0ABS8IVT3</accession>
<evidence type="ECO:0000256" key="3">
    <source>
        <dbReference type="ARBA" id="ARBA00022691"/>
    </source>
</evidence>
<name>A0ABS8IVT3_9BURK</name>
<keyword evidence="2" id="KW-0808">Transferase</keyword>
<dbReference type="RefSeq" id="WP_229433720.1">
    <property type="nucleotide sequence ID" value="NZ_JAJHPV010000020.1"/>
</dbReference>
<evidence type="ECO:0000256" key="4">
    <source>
        <dbReference type="PROSITE-ProRule" id="PRU00339"/>
    </source>
</evidence>
<dbReference type="InterPro" id="IPR019734">
    <property type="entry name" value="TPR_rpt"/>
</dbReference>
<dbReference type="InterPro" id="IPR022642">
    <property type="entry name" value="CheR_C"/>
</dbReference>
<keyword evidence="4" id="KW-0802">TPR repeat</keyword>
<proteinExistence type="predicted"/>
<evidence type="ECO:0000256" key="2">
    <source>
        <dbReference type="ARBA" id="ARBA00022679"/>
    </source>
</evidence>
<comment type="caution">
    <text evidence="7">The sequence shown here is derived from an EMBL/GenBank/DDBJ whole genome shotgun (WGS) entry which is preliminary data.</text>
</comment>
<dbReference type="Pfam" id="PF01739">
    <property type="entry name" value="CheR"/>
    <property type="match status" value="1"/>
</dbReference>
<dbReference type="PRINTS" id="PR00996">
    <property type="entry name" value="CHERMTFRASE"/>
</dbReference>
<dbReference type="InterPro" id="IPR011990">
    <property type="entry name" value="TPR-like_helical_dom_sf"/>
</dbReference>
<keyword evidence="8" id="KW-1185">Reference proteome</keyword>
<feature type="compositionally biased region" description="Low complexity" evidence="5">
    <location>
        <begin position="301"/>
        <end position="314"/>
    </location>
</feature>
<feature type="domain" description="CheR-type methyltransferase" evidence="6">
    <location>
        <begin position="1"/>
        <end position="230"/>
    </location>
</feature>
<dbReference type="SUPFAM" id="SSF48452">
    <property type="entry name" value="TPR-like"/>
    <property type="match status" value="1"/>
</dbReference>
<evidence type="ECO:0000256" key="1">
    <source>
        <dbReference type="ARBA" id="ARBA00022603"/>
    </source>
</evidence>
<feature type="repeat" description="TPR" evidence="4">
    <location>
        <begin position="340"/>
        <end position="373"/>
    </location>
</feature>
<dbReference type="InterPro" id="IPR029063">
    <property type="entry name" value="SAM-dependent_MTases_sf"/>
</dbReference>
<dbReference type="InterPro" id="IPR050903">
    <property type="entry name" value="Bact_Chemotaxis_MeTrfase"/>
</dbReference>
<dbReference type="PANTHER" id="PTHR24422">
    <property type="entry name" value="CHEMOTAXIS PROTEIN METHYLTRANSFERASE"/>
    <property type="match status" value="1"/>
</dbReference>
<dbReference type="Gene3D" id="1.25.40.10">
    <property type="entry name" value="Tetratricopeptide repeat domain"/>
    <property type="match status" value="1"/>
</dbReference>
<dbReference type="SMART" id="SM00138">
    <property type="entry name" value="MeTrc"/>
    <property type="match status" value="1"/>
</dbReference>
<dbReference type="SUPFAM" id="SSF53335">
    <property type="entry name" value="S-adenosyl-L-methionine-dependent methyltransferases"/>
    <property type="match status" value="1"/>
</dbReference>
<organism evidence="7 8">
    <name type="scientific">Massilia agrisoli</name>
    <dbReference type="NCBI Taxonomy" id="2892444"/>
    <lineage>
        <taxon>Bacteria</taxon>
        <taxon>Pseudomonadati</taxon>
        <taxon>Pseudomonadota</taxon>
        <taxon>Betaproteobacteria</taxon>
        <taxon>Burkholderiales</taxon>
        <taxon>Oxalobacteraceae</taxon>
        <taxon>Telluria group</taxon>
        <taxon>Massilia</taxon>
    </lineage>
</organism>
<evidence type="ECO:0000313" key="7">
    <source>
        <dbReference type="EMBL" id="MCC6072740.1"/>
    </source>
</evidence>
<dbReference type="PROSITE" id="PS50005">
    <property type="entry name" value="TPR"/>
    <property type="match status" value="1"/>
</dbReference>
<keyword evidence="3" id="KW-0949">S-adenosyl-L-methionine</keyword>
<evidence type="ECO:0000256" key="5">
    <source>
        <dbReference type="SAM" id="MobiDB-lite"/>
    </source>
</evidence>
<dbReference type="Gene3D" id="3.40.50.150">
    <property type="entry name" value="Vaccinia Virus protein VP39"/>
    <property type="match status" value="1"/>
</dbReference>
<dbReference type="SMART" id="SM00028">
    <property type="entry name" value="TPR"/>
    <property type="match status" value="2"/>
</dbReference>
<sequence>MSIRDLVRQQTGLDLSAVVIDRAVGRRMAECGEADASAYAANITPAEMRALIELLVVPESWMFRDADAFSAAVAFVQRRLAASPGRSVRILSVPCAGGEEPYSMAMALRDAGVAPALFRIDAIDLSEVALQRARRGRYTRNAFRGANLAFRERYFTAVGNEFQINEEVRAQVSFSQGNLLASDLAAGGRYDVVFCRNLLIYFDEPTAAAAIARLHALLADGGVLFAGYAEVPTYCRYGFSSLRVANAFALQKAVEAPAAPAPAARAPAAPARPARPPAPRAAVAAAPQRKPQPQRQPAPAPATLDAGAALAQARKQADQGDHAAAAAACKRVLETAPDAADAYFILGLTSECSGDLPAAEGYWRRCVYLKPDHYEALCHLALLARERGDAAQSDALRQRAARVYQRANDGARKGRP</sequence>
<dbReference type="Proteomes" id="UP001198701">
    <property type="component" value="Unassembled WGS sequence"/>
</dbReference>
<evidence type="ECO:0000313" key="8">
    <source>
        <dbReference type="Proteomes" id="UP001198701"/>
    </source>
</evidence>
<feature type="region of interest" description="Disordered" evidence="5">
    <location>
        <begin position="264"/>
        <end position="316"/>
    </location>
</feature>